<feature type="domain" description="Integrase core" evidence="1">
    <location>
        <begin position="5"/>
        <end position="79"/>
    </location>
</feature>
<dbReference type="EMBL" id="MU827835">
    <property type="protein sequence ID" value="KAJ7319492.1"/>
    <property type="molecule type" value="Genomic_DNA"/>
</dbReference>
<organism evidence="2 3">
    <name type="scientific">Desmophyllum pertusum</name>
    <dbReference type="NCBI Taxonomy" id="174260"/>
    <lineage>
        <taxon>Eukaryota</taxon>
        <taxon>Metazoa</taxon>
        <taxon>Cnidaria</taxon>
        <taxon>Anthozoa</taxon>
        <taxon>Hexacorallia</taxon>
        <taxon>Scleractinia</taxon>
        <taxon>Caryophylliina</taxon>
        <taxon>Caryophylliidae</taxon>
        <taxon>Desmophyllum</taxon>
    </lineage>
</organism>
<comment type="caution">
    <text evidence="2">The sequence shown here is derived from an EMBL/GenBank/DDBJ whole genome shotgun (WGS) entry which is preliminary data.</text>
</comment>
<name>A0A9W9YAP7_9CNID</name>
<evidence type="ECO:0000259" key="1">
    <source>
        <dbReference type="Pfam" id="PF24764"/>
    </source>
</evidence>
<keyword evidence="3" id="KW-1185">Reference proteome</keyword>
<sequence length="116" mass="13963">MKIYSVIYGPSTENKIERWWRELLDRMERFFKVQLNQLLEDGSYERDNKLHRDLLAFVYIPVVQKELDLFRENVWNSHRGGKKSPKNFQLVYQTTFTAFQSIMEVKNVVFPSLKNS</sequence>
<proteinExistence type="predicted"/>
<evidence type="ECO:0000313" key="3">
    <source>
        <dbReference type="Proteomes" id="UP001163046"/>
    </source>
</evidence>
<reference evidence="2" key="1">
    <citation type="submission" date="2023-01" db="EMBL/GenBank/DDBJ databases">
        <title>Genome assembly of the deep-sea coral Lophelia pertusa.</title>
        <authorList>
            <person name="Herrera S."/>
            <person name="Cordes E."/>
        </authorList>
    </citation>
    <scope>NUCLEOTIDE SEQUENCE</scope>
    <source>
        <strain evidence="2">USNM1676648</strain>
        <tissue evidence="2">Polyp</tissue>
    </source>
</reference>
<evidence type="ECO:0000313" key="2">
    <source>
        <dbReference type="EMBL" id="KAJ7319492.1"/>
    </source>
</evidence>
<gene>
    <name evidence="2" type="ORF">OS493_036135</name>
</gene>
<dbReference type="Proteomes" id="UP001163046">
    <property type="component" value="Unassembled WGS sequence"/>
</dbReference>
<dbReference type="InterPro" id="IPR058913">
    <property type="entry name" value="Integrase_dom_put"/>
</dbReference>
<dbReference type="AlphaFoldDB" id="A0A9W9YAP7"/>
<dbReference type="Pfam" id="PF24764">
    <property type="entry name" value="rva_4"/>
    <property type="match status" value="1"/>
</dbReference>
<protein>
    <recommendedName>
        <fullName evidence="1">Integrase core domain-containing protein</fullName>
    </recommendedName>
</protein>
<dbReference type="OrthoDB" id="5983706at2759"/>
<accession>A0A9W9YAP7</accession>